<protein>
    <submittedName>
        <fullName evidence="2">Pathogen-related protein</fullName>
    </submittedName>
</protein>
<dbReference type="PANTHER" id="PTHR31723">
    <property type="entry name" value="PATHOGENESIS-RELATED FAMILY PROTEIN"/>
    <property type="match status" value="1"/>
</dbReference>
<reference evidence="2" key="1">
    <citation type="submission" date="2020-06" db="EMBL/GenBank/DDBJ databases">
        <authorList>
            <person name="Li T."/>
            <person name="Hu X."/>
            <person name="Zhang T."/>
            <person name="Song X."/>
            <person name="Zhang H."/>
            <person name="Dai N."/>
            <person name="Sheng W."/>
            <person name="Hou X."/>
            <person name="Wei L."/>
        </authorList>
    </citation>
    <scope>NUCLEOTIDE SEQUENCE</scope>
    <source>
        <strain evidence="2">3651</strain>
        <tissue evidence="2">Leaf</tissue>
    </source>
</reference>
<evidence type="ECO:0000256" key="1">
    <source>
        <dbReference type="SAM" id="MobiDB-lite"/>
    </source>
</evidence>
<dbReference type="SUPFAM" id="SSF54427">
    <property type="entry name" value="NTF2-like"/>
    <property type="match status" value="1"/>
</dbReference>
<reference evidence="2" key="2">
    <citation type="journal article" date="2024" name="Plant">
        <title>Genomic evolution and insights into agronomic trait innovations of Sesamum species.</title>
        <authorList>
            <person name="Miao H."/>
            <person name="Wang L."/>
            <person name="Qu L."/>
            <person name="Liu H."/>
            <person name="Sun Y."/>
            <person name="Le M."/>
            <person name="Wang Q."/>
            <person name="Wei S."/>
            <person name="Zheng Y."/>
            <person name="Lin W."/>
            <person name="Duan Y."/>
            <person name="Cao H."/>
            <person name="Xiong S."/>
            <person name="Wang X."/>
            <person name="Wei L."/>
            <person name="Li C."/>
            <person name="Ma Q."/>
            <person name="Ju M."/>
            <person name="Zhao R."/>
            <person name="Li G."/>
            <person name="Mu C."/>
            <person name="Tian Q."/>
            <person name="Mei H."/>
            <person name="Zhang T."/>
            <person name="Gao T."/>
            <person name="Zhang H."/>
        </authorList>
    </citation>
    <scope>NUCLEOTIDE SEQUENCE</scope>
    <source>
        <strain evidence="2">3651</strain>
    </source>
</reference>
<gene>
    <name evidence="2" type="ORF">Salat_1256300</name>
</gene>
<dbReference type="PANTHER" id="PTHR31723:SF10">
    <property type="entry name" value="PATHOGEN-RELATED PROTEIN"/>
    <property type="match status" value="1"/>
</dbReference>
<accession>A0AAE2CPD5</accession>
<dbReference type="Gene3D" id="3.10.450.50">
    <property type="match status" value="1"/>
</dbReference>
<feature type="region of interest" description="Disordered" evidence="1">
    <location>
        <begin position="274"/>
        <end position="357"/>
    </location>
</feature>
<feature type="region of interest" description="Disordered" evidence="1">
    <location>
        <begin position="477"/>
        <end position="500"/>
    </location>
</feature>
<dbReference type="Proteomes" id="UP001293254">
    <property type="component" value="Unassembled WGS sequence"/>
</dbReference>
<feature type="compositionally biased region" description="Low complexity" evidence="1">
    <location>
        <begin position="490"/>
        <end position="500"/>
    </location>
</feature>
<keyword evidence="3" id="KW-1185">Reference proteome</keyword>
<comment type="caution">
    <text evidence="2">The sequence shown here is derived from an EMBL/GenBank/DDBJ whole genome shotgun (WGS) entry which is preliminary data.</text>
</comment>
<evidence type="ECO:0000313" key="3">
    <source>
        <dbReference type="Proteomes" id="UP001293254"/>
    </source>
</evidence>
<proteinExistence type="predicted"/>
<sequence length="500" mass="53812">MAASGVDGDKYRSYLTEEELKTTQWNAGPPNYDVVNKLFEEGRTKVWPAGSLEEKVQNLVKTWEMELVHKANPDDYKTVDAKKFVLGINGKKYFTLEEVGKVGGSYNVFLQTSLPPALRSYDPDQETYESSQSAFKTVFPRGFAVEILQVYSGPPVIAYKFRHWGYMEGPFQGRAPTGELVEFFGIAVFELDENSKVVKVEFFYDRGELLADLIKGQGTALELPPHHDSSPSKVSELASQPPPLLINDLSASRVSSPSWVSSCEPSPQIFPLVCQPPSSLTHDPSASRVIEPPPRVNSPSKVSPIDQPPPLPPGNVSPPPPFVSPSPPSPCIHPPPLPSLAPPPTSASPPPSVVAPSPSMALADALAAAPPTSFLEALIGSHHSMPPPSLTPHGTDSGIPASATCLSAPLDSVPPNSIGPIEMVHPLSSPRASDIPRSVPGLRKDLDFDRLSSRPDMGKAIAIHNSFQSLDKFCASDNVDHPELHNPQDSSSSRPLSSVT</sequence>
<dbReference type="AlphaFoldDB" id="A0AAE2CPD5"/>
<name>A0AAE2CPD5_9LAMI</name>
<evidence type="ECO:0000313" key="2">
    <source>
        <dbReference type="EMBL" id="KAK4429557.1"/>
    </source>
</evidence>
<feature type="compositionally biased region" description="Pro residues" evidence="1">
    <location>
        <begin position="306"/>
        <end position="353"/>
    </location>
</feature>
<dbReference type="InterPro" id="IPR032710">
    <property type="entry name" value="NTF2-like_dom_sf"/>
</dbReference>
<dbReference type="InterPro" id="IPR053218">
    <property type="entry name" value="Pathogen-related_defense"/>
</dbReference>
<feature type="region of interest" description="Disordered" evidence="1">
    <location>
        <begin position="221"/>
        <end position="241"/>
    </location>
</feature>
<dbReference type="EMBL" id="JACGWO010000004">
    <property type="protein sequence ID" value="KAK4429557.1"/>
    <property type="molecule type" value="Genomic_DNA"/>
</dbReference>
<organism evidence="2 3">
    <name type="scientific">Sesamum alatum</name>
    <dbReference type="NCBI Taxonomy" id="300844"/>
    <lineage>
        <taxon>Eukaryota</taxon>
        <taxon>Viridiplantae</taxon>
        <taxon>Streptophyta</taxon>
        <taxon>Embryophyta</taxon>
        <taxon>Tracheophyta</taxon>
        <taxon>Spermatophyta</taxon>
        <taxon>Magnoliopsida</taxon>
        <taxon>eudicotyledons</taxon>
        <taxon>Gunneridae</taxon>
        <taxon>Pentapetalae</taxon>
        <taxon>asterids</taxon>
        <taxon>lamiids</taxon>
        <taxon>Lamiales</taxon>
        <taxon>Pedaliaceae</taxon>
        <taxon>Sesamum</taxon>
    </lineage>
</organism>